<accession>A0A423T9Q9</accession>
<comment type="similarity">
    <text evidence="2">Belongs to the Mediator complex subunit 25 family.</text>
</comment>
<sequence>MNYDRSDIVFVIEKSVSLKRYLPELIEGYISPIISFFGNGLSEESDVFFSQSSFVQYASVFYGTELSLVGSWGQVESFGPTCSERDILNAIKNARYNCKNLTRQAFILEGLQGALNLFETMKQRYPPGESVQRCCILITQSTPMTNPWSPTSPEKVILELKRCGIQLSVISMHKLVELYRLFDAAGGDHQACMAKNYASKPQHLVLLKDIILQERALSPSLIPYTPVTSVATPPAPHVSQPPTGPGPSPNTLPTGPATPSPGPVNGGSPAPTQVQTSGMPRPPPAGMVVNPITSTQQGNLSTQQPSIIAHNVQARVPVGIGPNRPRWLPDPNAAPGNTHGGAWPVGAGQRAPTMQPVIMTKTQPPLPNQDVNQTIPVPMPQTPNQVGQGAGINMPNQRQVVWQGTLEWQEKKGDNNTRVAHQVTCKMTSLVVNGEPEVKTEGWSTKLIMQMIPKHILGSIGNTFFKNVKTVMFLPDQSPALEALTTFLFRGMAGCVHVSHPAPSQNEVKVIILLFSCEKKAYVGFIPVDQVSFVNKIRSVIQGARKGQIPGNIMAPVSGPNVSGGGPVMVVQNTPGMPQLPTSSGSNMNVMSTQSMIIQQNPQLTQALSGNAMMGGGQMSQMPSGNVSQGLGQPGPGGPGGPGGPVNVQMGTGQPHVGVGMNIGPQGQGGNTTLGQPRMMQSTMQNPGLKHLLQQQGMRPQLGQQGQQVMGQAIGQQGMGQQAMNQQTMGQQGIGQSIQDSSDYMDLL</sequence>
<dbReference type="GO" id="GO:0045944">
    <property type="term" value="P:positive regulation of transcription by RNA polymerase II"/>
    <property type="evidence" value="ECO:0007669"/>
    <property type="project" value="TreeGrafter"/>
</dbReference>
<evidence type="ECO:0000256" key="5">
    <source>
        <dbReference type="ARBA" id="ARBA00023159"/>
    </source>
</evidence>
<dbReference type="SUPFAM" id="SSF53300">
    <property type="entry name" value="vWA-like"/>
    <property type="match status" value="1"/>
</dbReference>
<evidence type="ECO:0000256" key="1">
    <source>
        <dbReference type="ARBA" id="ARBA00004123"/>
    </source>
</evidence>
<evidence type="ECO:0000256" key="7">
    <source>
        <dbReference type="ARBA" id="ARBA00023242"/>
    </source>
</evidence>
<reference evidence="11 12" key="2">
    <citation type="submission" date="2019-01" db="EMBL/GenBank/DDBJ databases">
        <title>The decoding of complex shrimp genome reveals the adaptation for benthos swimmer, frequently molting mechanism and breeding impact on genome.</title>
        <authorList>
            <person name="Sun Y."/>
            <person name="Gao Y."/>
            <person name="Yu Y."/>
        </authorList>
    </citation>
    <scope>NUCLEOTIDE SEQUENCE [LARGE SCALE GENOMIC DNA]</scope>
    <source>
        <tissue evidence="11">Muscle</tissue>
    </source>
</reference>
<dbReference type="InterPro" id="IPR036465">
    <property type="entry name" value="vWFA_dom_sf"/>
</dbReference>
<organism evidence="11 12">
    <name type="scientific">Penaeus vannamei</name>
    <name type="common">Whiteleg shrimp</name>
    <name type="synonym">Litopenaeus vannamei</name>
    <dbReference type="NCBI Taxonomy" id="6689"/>
    <lineage>
        <taxon>Eukaryota</taxon>
        <taxon>Metazoa</taxon>
        <taxon>Ecdysozoa</taxon>
        <taxon>Arthropoda</taxon>
        <taxon>Crustacea</taxon>
        <taxon>Multicrustacea</taxon>
        <taxon>Malacostraca</taxon>
        <taxon>Eumalacostraca</taxon>
        <taxon>Eucarida</taxon>
        <taxon>Decapoda</taxon>
        <taxon>Dendrobranchiata</taxon>
        <taxon>Penaeoidea</taxon>
        <taxon>Penaeidae</taxon>
        <taxon>Penaeus</taxon>
    </lineage>
</organism>
<dbReference type="InterPro" id="IPR038196">
    <property type="entry name" value="Med25_PTOV_sf"/>
</dbReference>
<evidence type="ECO:0000256" key="2">
    <source>
        <dbReference type="ARBA" id="ARBA00009102"/>
    </source>
</evidence>
<keyword evidence="4" id="KW-0805">Transcription regulation</keyword>
<evidence type="ECO:0000313" key="11">
    <source>
        <dbReference type="EMBL" id="ROT73196.1"/>
    </source>
</evidence>
<feature type="compositionally biased region" description="Low complexity" evidence="9">
    <location>
        <begin position="619"/>
        <end position="631"/>
    </location>
</feature>
<keyword evidence="12" id="KW-1185">Reference proteome</keyword>
<dbReference type="STRING" id="6689.A0A423T9Q9"/>
<dbReference type="PANTHER" id="PTHR12433:SF11">
    <property type="entry name" value="MEDIATOR OF RNA POLYMERASE II TRANSCRIPTION SUBUNIT 25"/>
    <property type="match status" value="1"/>
</dbReference>
<dbReference type="Gene3D" id="2.40.290.30">
    <property type="entry name" value="Mediator complex subunit 25, ACID domain"/>
    <property type="match status" value="1"/>
</dbReference>
<dbReference type="Pfam" id="PF11232">
    <property type="entry name" value="Med25"/>
    <property type="match status" value="1"/>
</dbReference>
<keyword evidence="7" id="KW-0539">Nucleus</keyword>
<comment type="caution">
    <text evidence="11">The sequence shown here is derived from an EMBL/GenBank/DDBJ whole genome shotgun (WGS) entry which is preliminary data.</text>
</comment>
<evidence type="ECO:0000313" key="12">
    <source>
        <dbReference type="Proteomes" id="UP000283509"/>
    </source>
</evidence>
<proteinExistence type="inferred from homology"/>
<dbReference type="Gene3D" id="3.40.50.410">
    <property type="entry name" value="von Willebrand factor, type A domain"/>
    <property type="match status" value="1"/>
</dbReference>
<evidence type="ECO:0000256" key="9">
    <source>
        <dbReference type="SAM" id="MobiDB-lite"/>
    </source>
</evidence>
<feature type="region of interest" description="Disordered" evidence="9">
    <location>
        <begin position="700"/>
        <end position="748"/>
    </location>
</feature>
<evidence type="ECO:0000259" key="10">
    <source>
        <dbReference type="PROSITE" id="PS50234"/>
    </source>
</evidence>
<dbReference type="Proteomes" id="UP000283509">
    <property type="component" value="Unassembled WGS sequence"/>
</dbReference>
<feature type="compositionally biased region" description="Low complexity" evidence="9">
    <location>
        <begin position="700"/>
        <end position="742"/>
    </location>
</feature>
<dbReference type="PROSITE" id="PS50234">
    <property type="entry name" value="VWFA"/>
    <property type="match status" value="1"/>
</dbReference>
<dbReference type="GO" id="GO:0016592">
    <property type="term" value="C:mediator complex"/>
    <property type="evidence" value="ECO:0007669"/>
    <property type="project" value="TreeGrafter"/>
</dbReference>
<dbReference type="OrthoDB" id="7690434at2759"/>
<evidence type="ECO:0000256" key="6">
    <source>
        <dbReference type="ARBA" id="ARBA00023163"/>
    </source>
</evidence>
<reference evidence="11 12" key="1">
    <citation type="submission" date="2018-04" db="EMBL/GenBank/DDBJ databases">
        <authorList>
            <person name="Zhang X."/>
            <person name="Yuan J."/>
            <person name="Li F."/>
            <person name="Xiang J."/>
        </authorList>
    </citation>
    <scope>NUCLEOTIDE SEQUENCE [LARGE SCALE GENOMIC DNA]</scope>
    <source>
        <tissue evidence="11">Muscle</tissue>
    </source>
</reference>
<evidence type="ECO:0000256" key="3">
    <source>
        <dbReference type="ARBA" id="ARBA00019694"/>
    </source>
</evidence>
<feature type="region of interest" description="Disordered" evidence="9">
    <location>
        <begin position="609"/>
        <end position="653"/>
    </location>
</feature>
<feature type="compositionally biased region" description="Gly residues" evidence="9">
    <location>
        <begin position="632"/>
        <end position="644"/>
    </location>
</feature>
<protein>
    <recommendedName>
        <fullName evidence="3">Mediator of RNA polymerase II transcription subunit 25</fullName>
    </recommendedName>
    <alternativeName>
        <fullName evidence="8">Mediator complex subunit 25</fullName>
    </alternativeName>
</protein>
<feature type="region of interest" description="Disordered" evidence="9">
    <location>
        <begin position="232"/>
        <end position="299"/>
    </location>
</feature>
<feature type="domain" description="VWFA" evidence="10">
    <location>
        <begin position="7"/>
        <end position="216"/>
    </location>
</feature>
<keyword evidence="6" id="KW-0804">Transcription</keyword>
<name>A0A423T9Q9_PENVA</name>
<dbReference type="InterPro" id="IPR021394">
    <property type="entry name" value="Med25_PTOV"/>
</dbReference>
<dbReference type="GO" id="GO:0005667">
    <property type="term" value="C:transcription regulator complex"/>
    <property type="evidence" value="ECO:0007669"/>
    <property type="project" value="TreeGrafter"/>
</dbReference>
<comment type="subcellular location">
    <subcellularLocation>
        <location evidence="1">Nucleus</location>
    </subcellularLocation>
</comment>
<dbReference type="Pfam" id="PF11265">
    <property type="entry name" value="Med25_VWA"/>
    <property type="match status" value="1"/>
</dbReference>
<dbReference type="InterPro" id="IPR021419">
    <property type="entry name" value="Mediator_Med25_VWA"/>
</dbReference>
<gene>
    <name evidence="11" type="ORF">C7M84_008380</name>
</gene>
<dbReference type="InterPro" id="IPR002035">
    <property type="entry name" value="VWF_A"/>
</dbReference>
<keyword evidence="5" id="KW-0010">Activator</keyword>
<feature type="compositionally biased region" description="Pro residues" evidence="9">
    <location>
        <begin position="242"/>
        <end position="262"/>
    </location>
</feature>
<dbReference type="PANTHER" id="PTHR12433">
    <property type="entry name" value="MEDIATOR OF RNA POLYMERASE II TRANSCRIPTION SUBUNIT 25"/>
    <property type="match status" value="1"/>
</dbReference>
<evidence type="ECO:0000256" key="4">
    <source>
        <dbReference type="ARBA" id="ARBA00023015"/>
    </source>
</evidence>
<evidence type="ECO:0000256" key="8">
    <source>
        <dbReference type="ARBA" id="ARBA00031958"/>
    </source>
</evidence>
<dbReference type="AlphaFoldDB" id="A0A423T9Q9"/>
<dbReference type="EMBL" id="QCYY01002055">
    <property type="protein sequence ID" value="ROT73196.1"/>
    <property type="molecule type" value="Genomic_DNA"/>
</dbReference>